<comment type="caution">
    <text evidence="1">The sequence shown here is derived from an EMBL/GenBank/DDBJ whole genome shotgun (WGS) entry which is preliminary data.</text>
</comment>
<dbReference type="EMBL" id="LAZR01022227">
    <property type="protein sequence ID" value="KKL82611.1"/>
    <property type="molecule type" value="Genomic_DNA"/>
</dbReference>
<gene>
    <name evidence="1" type="ORF">LCGC14_1983000</name>
</gene>
<evidence type="ECO:0000313" key="1">
    <source>
        <dbReference type="EMBL" id="KKL82611.1"/>
    </source>
</evidence>
<protein>
    <submittedName>
        <fullName evidence="1">Uncharacterized protein</fullName>
    </submittedName>
</protein>
<dbReference type="AlphaFoldDB" id="A0A0F9FWG0"/>
<sequence length="70" mass="7584">IYIISADDGASYAMANCKYNSAVTLLDDSGNWVTADTDAKYCLIDNTTGIRLKNRIGSAKKFAVMIITTD</sequence>
<accession>A0A0F9FWG0</accession>
<organism evidence="1">
    <name type="scientific">marine sediment metagenome</name>
    <dbReference type="NCBI Taxonomy" id="412755"/>
    <lineage>
        <taxon>unclassified sequences</taxon>
        <taxon>metagenomes</taxon>
        <taxon>ecological metagenomes</taxon>
    </lineage>
</organism>
<name>A0A0F9FWG0_9ZZZZ</name>
<reference evidence="1" key="1">
    <citation type="journal article" date="2015" name="Nature">
        <title>Complex archaea that bridge the gap between prokaryotes and eukaryotes.</title>
        <authorList>
            <person name="Spang A."/>
            <person name="Saw J.H."/>
            <person name="Jorgensen S.L."/>
            <person name="Zaremba-Niedzwiedzka K."/>
            <person name="Martijn J."/>
            <person name="Lind A.E."/>
            <person name="van Eijk R."/>
            <person name="Schleper C."/>
            <person name="Guy L."/>
            <person name="Ettema T.J."/>
        </authorList>
    </citation>
    <scope>NUCLEOTIDE SEQUENCE</scope>
</reference>
<feature type="non-terminal residue" evidence="1">
    <location>
        <position position="1"/>
    </location>
</feature>
<proteinExistence type="predicted"/>